<dbReference type="InterPro" id="IPR022572">
    <property type="entry name" value="DNA_rep/recomb_RecO_N"/>
</dbReference>
<dbReference type="HAMAP" id="MF_00201">
    <property type="entry name" value="RecO"/>
    <property type="match status" value="1"/>
</dbReference>
<dbReference type="GO" id="GO:0043590">
    <property type="term" value="C:bacterial nucleoid"/>
    <property type="evidence" value="ECO:0007669"/>
    <property type="project" value="TreeGrafter"/>
</dbReference>
<sequence length="248" mass="27035">MPETTVQAIVLRRRDSGESDRRLTLLTLELGKIDAVAKGARKAASRLAGISDPLSSATLGIAEGKVNRFVTQAQPIASFRGLRTDFERLSFGLALVELYAAVLPVEQPFPEAYELLNESLRHLERHAKPLIALLWAEAKLLEISGFMPQFDRCVVTGEPLAEANPFVSPRAGGYVADAVAGPYVDRFRTRAEALYGLARLPTLDAPPANMKFADEALADLLPFWQAIAEAPLPANEAVVREARHKPTP</sequence>
<dbReference type="NCBIfam" id="TIGR00613">
    <property type="entry name" value="reco"/>
    <property type="match status" value="1"/>
</dbReference>
<dbReference type="PANTHER" id="PTHR33991:SF1">
    <property type="entry name" value="DNA REPAIR PROTEIN RECO"/>
    <property type="match status" value="1"/>
</dbReference>
<dbReference type="KEGG" id="fgi:OP10G_4666"/>
<accession>A0A068NZ65</accession>
<evidence type="ECO:0000256" key="3">
    <source>
        <dbReference type="ARBA" id="ARBA00022763"/>
    </source>
</evidence>
<dbReference type="InterPro" id="IPR012340">
    <property type="entry name" value="NA-bd_OB-fold"/>
</dbReference>
<dbReference type="EMBL" id="CP007139">
    <property type="protein sequence ID" value="AIE88034.1"/>
    <property type="molecule type" value="Genomic_DNA"/>
</dbReference>
<dbReference type="Gene3D" id="1.20.1440.120">
    <property type="entry name" value="Recombination protein O, C-terminal domain"/>
    <property type="match status" value="1"/>
</dbReference>
<evidence type="ECO:0000256" key="7">
    <source>
        <dbReference type="HAMAP-Rule" id="MF_00201"/>
    </source>
</evidence>
<name>A0A068NZ65_FIMGI</name>
<dbReference type="PANTHER" id="PTHR33991">
    <property type="entry name" value="DNA REPAIR PROTEIN RECO"/>
    <property type="match status" value="1"/>
</dbReference>
<dbReference type="OrthoDB" id="9801438at2"/>
<feature type="domain" description="DNA replication/recombination mediator RecO N-terminal" evidence="8">
    <location>
        <begin position="1"/>
        <end position="79"/>
    </location>
</feature>
<keyword evidence="10" id="KW-1185">Reference proteome</keyword>
<dbReference type="InterPro" id="IPR042242">
    <property type="entry name" value="RecO_C"/>
</dbReference>
<dbReference type="SUPFAM" id="SSF50249">
    <property type="entry name" value="Nucleic acid-binding proteins"/>
    <property type="match status" value="1"/>
</dbReference>
<dbReference type="RefSeq" id="WP_025228096.1">
    <property type="nucleotide sequence ID" value="NZ_CP007139.1"/>
</dbReference>
<reference evidence="9 10" key="1">
    <citation type="journal article" date="2014" name="PLoS ONE">
        <title>The first complete genome sequence of the class fimbriimonadia in the phylum armatimonadetes.</title>
        <authorList>
            <person name="Hu Z.Y."/>
            <person name="Wang Y.Z."/>
            <person name="Im W.T."/>
            <person name="Wang S.Y."/>
            <person name="Zhao G.P."/>
            <person name="Zheng H.J."/>
            <person name="Quan Z.X."/>
        </authorList>
    </citation>
    <scope>NUCLEOTIDE SEQUENCE [LARGE SCALE GENOMIC DNA]</scope>
    <source>
        <strain evidence="9">Gsoil 348</strain>
    </source>
</reference>
<protein>
    <recommendedName>
        <fullName evidence="2 7">DNA repair protein RecO</fullName>
    </recommendedName>
    <alternativeName>
        <fullName evidence="6 7">Recombination protein O</fullName>
    </alternativeName>
</protein>
<evidence type="ECO:0000256" key="2">
    <source>
        <dbReference type="ARBA" id="ARBA00021310"/>
    </source>
</evidence>
<dbReference type="Proteomes" id="UP000027982">
    <property type="component" value="Chromosome"/>
</dbReference>
<keyword evidence="5 7" id="KW-0234">DNA repair</keyword>
<comment type="similarity">
    <text evidence="1 7">Belongs to the RecO family.</text>
</comment>
<evidence type="ECO:0000256" key="1">
    <source>
        <dbReference type="ARBA" id="ARBA00007452"/>
    </source>
</evidence>
<evidence type="ECO:0000259" key="8">
    <source>
        <dbReference type="Pfam" id="PF11967"/>
    </source>
</evidence>
<comment type="function">
    <text evidence="7">Involved in DNA repair and RecF pathway recombination.</text>
</comment>
<gene>
    <name evidence="7" type="primary">recO</name>
    <name evidence="9" type="ORF">OP10G_4666</name>
</gene>
<proteinExistence type="inferred from homology"/>
<organism evidence="9 10">
    <name type="scientific">Fimbriimonas ginsengisoli Gsoil 348</name>
    <dbReference type="NCBI Taxonomy" id="661478"/>
    <lineage>
        <taxon>Bacteria</taxon>
        <taxon>Bacillati</taxon>
        <taxon>Armatimonadota</taxon>
        <taxon>Fimbriimonadia</taxon>
        <taxon>Fimbriimonadales</taxon>
        <taxon>Fimbriimonadaceae</taxon>
        <taxon>Fimbriimonas</taxon>
    </lineage>
</organism>
<keyword evidence="4 7" id="KW-0233">DNA recombination</keyword>
<keyword evidence="3 7" id="KW-0227">DNA damage</keyword>
<dbReference type="Pfam" id="PF11967">
    <property type="entry name" value="RecO_N"/>
    <property type="match status" value="1"/>
</dbReference>
<dbReference type="InterPro" id="IPR003717">
    <property type="entry name" value="RecO"/>
</dbReference>
<dbReference type="GO" id="GO:0006302">
    <property type="term" value="P:double-strand break repair"/>
    <property type="evidence" value="ECO:0007669"/>
    <property type="project" value="TreeGrafter"/>
</dbReference>
<evidence type="ECO:0000256" key="5">
    <source>
        <dbReference type="ARBA" id="ARBA00023204"/>
    </source>
</evidence>
<evidence type="ECO:0000256" key="6">
    <source>
        <dbReference type="ARBA" id="ARBA00033409"/>
    </source>
</evidence>
<dbReference type="Pfam" id="PF02565">
    <property type="entry name" value="RecO_C"/>
    <property type="match status" value="1"/>
</dbReference>
<dbReference type="AlphaFoldDB" id="A0A068NZ65"/>
<dbReference type="GO" id="GO:0006310">
    <property type="term" value="P:DNA recombination"/>
    <property type="evidence" value="ECO:0007669"/>
    <property type="project" value="UniProtKB-UniRule"/>
</dbReference>
<dbReference type="HOGENOM" id="CLU_066632_2_0_0"/>
<evidence type="ECO:0000313" key="10">
    <source>
        <dbReference type="Proteomes" id="UP000027982"/>
    </source>
</evidence>
<evidence type="ECO:0000313" key="9">
    <source>
        <dbReference type="EMBL" id="AIE88034.1"/>
    </source>
</evidence>
<evidence type="ECO:0000256" key="4">
    <source>
        <dbReference type="ARBA" id="ARBA00023172"/>
    </source>
</evidence>
<dbReference type="InterPro" id="IPR037278">
    <property type="entry name" value="ARFGAP/RecO"/>
</dbReference>
<dbReference type="Gene3D" id="2.40.50.140">
    <property type="entry name" value="Nucleic acid-binding proteins"/>
    <property type="match status" value="1"/>
</dbReference>
<dbReference type="STRING" id="661478.OP10G_4666"/>
<dbReference type="SUPFAM" id="SSF57863">
    <property type="entry name" value="ArfGap/RecO-like zinc finger"/>
    <property type="match status" value="1"/>
</dbReference>
<dbReference type="eggNOG" id="COG1381">
    <property type="taxonomic scope" value="Bacteria"/>
</dbReference>